<dbReference type="SUPFAM" id="SSF46894">
    <property type="entry name" value="C-terminal effector domain of the bipartite response regulators"/>
    <property type="match status" value="1"/>
</dbReference>
<organism evidence="5 6">
    <name type="scientific">Nakamurella alba</name>
    <dbReference type="NCBI Taxonomy" id="2665158"/>
    <lineage>
        <taxon>Bacteria</taxon>
        <taxon>Bacillati</taxon>
        <taxon>Actinomycetota</taxon>
        <taxon>Actinomycetes</taxon>
        <taxon>Nakamurellales</taxon>
        <taxon>Nakamurellaceae</taxon>
        <taxon>Nakamurella</taxon>
    </lineage>
</organism>
<dbReference type="Gene3D" id="1.25.40.10">
    <property type="entry name" value="Tetratricopeptide repeat domain"/>
    <property type="match status" value="1"/>
</dbReference>
<evidence type="ECO:0000256" key="3">
    <source>
        <dbReference type="PROSITE-ProRule" id="PRU01091"/>
    </source>
</evidence>
<dbReference type="Pfam" id="PF00486">
    <property type="entry name" value="Trans_reg_C"/>
    <property type="match status" value="1"/>
</dbReference>
<dbReference type="InterPro" id="IPR036388">
    <property type="entry name" value="WH-like_DNA-bd_sf"/>
</dbReference>
<sequence length="947" mass="100959">MRLHDLGPISIETAGVSRPLAGRRVEAVLAALLVRRGEIVSTDWLIDAVWGEDPPPRAAAALDTLIWRLRRFLEPQRPARSPSTVLRTEDPGFRLLLHTDQVDSAVLAAYADRLGTGGDPAQRVAESAAVLDLWRGNPYETVADTGWLDPVRTRLAEQRLAVLQDRIDALLETGQPERAVTELVPVIAEHPFVERLREQRVLGLQRAGRPADAVAAYREYAELLDAELGAAPGGDLQALVGRLGRAAPVATTTTAVYAVPHRRTSMLGRADDLAAVRHGLRRQRQVSVVGPVGCGKTRLSIAVAEALRLDYADGVVFVDLTDLTGAEPADAVAGRVQEALQIPADPQVPPVAAVAAFTADRQVLVVLDNCEQVTAAAAEITRTVLAGDRAAVLATSRQPLDLHGELVHVLRPLPLPHSASPADLAGSPAAALLVERLAEERPTADLEEAERAAVLRICTATDGLPLGIELAAALRPVLQLHEIADALDGNQMGLRRPGRNLRDASRAEATLRDSIDWSHGLLTGDERVVHRRLSVLPPGFTLESAAAVCSDDELTAEEVPHAVAGLSFRSLLVAVGPYRPGGPSVFRQLVPIREHAGDQLRTAGESGAVTDRRDRWVRSLLMAGPRPGQSGQAEHYLHIDDHLRAVTASLGDRLAETVDDADVLALCRLLPYWLDRMIGADAVRLATAVRKAVGPANSAVARALAVAVHGCVLAANQEVAEVRAELVEAVSDLTASATEDLPRETRRLIGDTLTMVTACCWVGDDYELAAMAADAAAGHGTALQDDHIAVVAAVFASSLQLFSDPGAARSEATVLVERAGEVGNNLAALMATVTLSVAALLDGDGPAGLGWTDRTLRLHETLGVWNIADTLETRGNHYVNAGMPVEALRCYGASHLQNSRVGRTWPRHPGTAEKLDGLRDTLSSNDFQDAWASGERLGADNLVEGWL</sequence>
<reference evidence="5 6" key="1">
    <citation type="submission" date="2019-11" db="EMBL/GenBank/DDBJ databases">
        <authorList>
            <person name="Jiang L.-Q."/>
        </authorList>
    </citation>
    <scope>NUCLEOTIDE SEQUENCE [LARGE SCALE GENOMIC DNA]</scope>
    <source>
        <strain evidence="5 6">YIM 132087</strain>
    </source>
</reference>
<dbReference type="InterPro" id="IPR005158">
    <property type="entry name" value="BTAD"/>
</dbReference>
<dbReference type="Gene3D" id="1.10.10.10">
    <property type="entry name" value="Winged helix-like DNA-binding domain superfamily/Winged helix DNA-binding domain"/>
    <property type="match status" value="1"/>
</dbReference>
<dbReference type="PANTHER" id="PTHR47691:SF3">
    <property type="entry name" value="HTH-TYPE TRANSCRIPTIONAL REGULATOR RV0890C-RELATED"/>
    <property type="match status" value="1"/>
</dbReference>
<dbReference type="Proteomes" id="UP000460221">
    <property type="component" value="Unassembled WGS sequence"/>
</dbReference>
<dbReference type="GO" id="GO:0000160">
    <property type="term" value="P:phosphorelay signal transduction system"/>
    <property type="evidence" value="ECO:0007669"/>
    <property type="project" value="InterPro"/>
</dbReference>
<dbReference type="PANTHER" id="PTHR47691">
    <property type="entry name" value="REGULATOR-RELATED"/>
    <property type="match status" value="1"/>
</dbReference>
<dbReference type="Pfam" id="PF03704">
    <property type="entry name" value="BTAD"/>
    <property type="match status" value="1"/>
</dbReference>
<gene>
    <name evidence="5" type="ORF">GIS00_14340</name>
</gene>
<proteinExistence type="inferred from homology"/>
<dbReference type="InterPro" id="IPR027417">
    <property type="entry name" value="P-loop_NTPase"/>
</dbReference>
<evidence type="ECO:0000256" key="2">
    <source>
        <dbReference type="ARBA" id="ARBA00023125"/>
    </source>
</evidence>
<feature type="domain" description="OmpR/PhoB-type" evidence="4">
    <location>
        <begin position="1"/>
        <end position="97"/>
    </location>
</feature>
<dbReference type="SUPFAM" id="SSF48452">
    <property type="entry name" value="TPR-like"/>
    <property type="match status" value="1"/>
</dbReference>
<dbReference type="AlphaFoldDB" id="A0A7K1FP66"/>
<dbReference type="CDD" id="cd15831">
    <property type="entry name" value="BTAD"/>
    <property type="match status" value="1"/>
</dbReference>
<dbReference type="EMBL" id="WLYK01000005">
    <property type="protein sequence ID" value="MTD15119.1"/>
    <property type="molecule type" value="Genomic_DNA"/>
</dbReference>
<keyword evidence="6" id="KW-1185">Reference proteome</keyword>
<keyword evidence="2 3" id="KW-0238">DNA-binding</keyword>
<dbReference type="SMART" id="SM01043">
    <property type="entry name" value="BTAD"/>
    <property type="match status" value="1"/>
</dbReference>
<protein>
    <recommendedName>
        <fullName evidence="4">OmpR/PhoB-type domain-containing protein</fullName>
    </recommendedName>
</protein>
<evidence type="ECO:0000313" key="6">
    <source>
        <dbReference type="Proteomes" id="UP000460221"/>
    </source>
</evidence>
<comment type="caution">
    <text evidence="5">The sequence shown here is derived from an EMBL/GenBank/DDBJ whole genome shotgun (WGS) entry which is preliminary data.</text>
</comment>
<evidence type="ECO:0000313" key="5">
    <source>
        <dbReference type="EMBL" id="MTD15119.1"/>
    </source>
</evidence>
<accession>A0A7K1FP66</accession>
<evidence type="ECO:0000256" key="1">
    <source>
        <dbReference type="ARBA" id="ARBA00005820"/>
    </source>
</evidence>
<dbReference type="PROSITE" id="PS51755">
    <property type="entry name" value="OMPR_PHOB"/>
    <property type="match status" value="1"/>
</dbReference>
<evidence type="ECO:0000259" key="4">
    <source>
        <dbReference type="PROSITE" id="PS51755"/>
    </source>
</evidence>
<feature type="DNA-binding region" description="OmpR/PhoB-type" evidence="3">
    <location>
        <begin position="1"/>
        <end position="97"/>
    </location>
</feature>
<dbReference type="RefSeq" id="WP_154769079.1">
    <property type="nucleotide sequence ID" value="NZ_WLYK01000005.1"/>
</dbReference>
<dbReference type="InterPro" id="IPR001867">
    <property type="entry name" value="OmpR/PhoB-type_DNA-bd"/>
</dbReference>
<dbReference type="InterPro" id="IPR016032">
    <property type="entry name" value="Sig_transdc_resp-reg_C-effctor"/>
</dbReference>
<name>A0A7K1FP66_9ACTN</name>
<dbReference type="GO" id="GO:0003677">
    <property type="term" value="F:DNA binding"/>
    <property type="evidence" value="ECO:0007669"/>
    <property type="project" value="UniProtKB-UniRule"/>
</dbReference>
<dbReference type="SMART" id="SM00862">
    <property type="entry name" value="Trans_reg_C"/>
    <property type="match status" value="1"/>
</dbReference>
<dbReference type="SUPFAM" id="SSF52540">
    <property type="entry name" value="P-loop containing nucleoside triphosphate hydrolases"/>
    <property type="match status" value="1"/>
</dbReference>
<dbReference type="GO" id="GO:0006355">
    <property type="term" value="P:regulation of DNA-templated transcription"/>
    <property type="evidence" value="ECO:0007669"/>
    <property type="project" value="InterPro"/>
</dbReference>
<dbReference type="InterPro" id="IPR011990">
    <property type="entry name" value="TPR-like_helical_dom_sf"/>
</dbReference>
<comment type="similarity">
    <text evidence="1">Belongs to the AfsR/DnrI/RedD regulatory family.</text>
</comment>